<dbReference type="Proteomes" id="UP000190962">
    <property type="component" value="Unassembled WGS sequence"/>
</dbReference>
<dbReference type="Pfam" id="PF01755">
    <property type="entry name" value="Glyco_transf_25"/>
    <property type="match status" value="1"/>
</dbReference>
<accession>A0A1T2DF74</accession>
<protein>
    <recommendedName>
        <fullName evidence="1">Glycosyl transferase family 25 domain-containing protein</fullName>
    </recommendedName>
</protein>
<dbReference type="EMBL" id="MPNX01000031">
    <property type="protein sequence ID" value="OOY33879.1"/>
    <property type="molecule type" value="Genomic_DNA"/>
</dbReference>
<reference evidence="2 3" key="1">
    <citation type="submission" date="2016-11" db="EMBL/GenBank/DDBJ databases">
        <title>Mixed transmission modes and dynamic genome evolution in an obligate animal-bacterial symbiosis.</title>
        <authorList>
            <person name="Russell S.L."/>
            <person name="Corbett-Detig R.B."/>
            <person name="Cavanaugh C.M."/>
        </authorList>
    </citation>
    <scope>NUCLEOTIDE SEQUENCE [LARGE SCALE GENOMIC DNA]</scope>
    <source>
        <strain evidence="2">MA-KB16</strain>
    </source>
</reference>
<evidence type="ECO:0000259" key="1">
    <source>
        <dbReference type="Pfam" id="PF01755"/>
    </source>
</evidence>
<comment type="caution">
    <text evidence="2">The sequence shown here is derived from an EMBL/GenBank/DDBJ whole genome shotgun (WGS) entry which is preliminary data.</text>
</comment>
<proteinExistence type="predicted"/>
<evidence type="ECO:0000313" key="3">
    <source>
        <dbReference type="Proteomes" id="UP000190962"/>
    </source>
</evidence>
<evidence type="ECO:0000313" key="2">
    <source>
        <dbReference type="EMBL" id="OOY33879.1"/>
    </source>
</evidence>
<name>A0A1T2DF74_SOVGS</name>
<dbReference type="AlphaFoldDB" id="A0A1T2DF74"/>
<organism evidence="2 3">
    <name type="scientific">Solemya velum gill symbiont</name>
    <dbReference type="NCBI Taxonomy" id="2340"/>
    <lineage>
        <taxon>Bacteria</taxon>
        <taxon>Pseudomonadati</taxon>
        <taxon>Pseudomonadota</taxon>
        <taxon>Gammaproteobacteria</taxon>
        <taxon>sulfur-oxidizing symbionts</taxon>
    </lineage>
</organism>
<gene>
    <name evidence="2" type="ORF">BOV88_12915</name>
</gene>
<dbReference type="RefSeq" id="WP_078453635.1">
    <property type="nucleotide sequence ID" value="NZ_MPNX01000031.1"/>
</dbReference>
<feature type="domain" description="Glycosyl transferase family 25" evidence="1">
    <location>
        <begin position="34"/>
        <end position="182"/>
    </location>
</feature>
<dbReference type="InterPro" id="IPR002654">
    <property type="entry name" value="Glyco_trans_25"/>
</dbReference>
<sequence>MSLAAYVLTIESIEERVTDARELVDYMVKLDVAEEISVFPAIYWKDENSIIDFLTRHPEHTFSEKNLSQCLMGQLATTLSHISIWRQLLNSSHEGALVFEDDMYISDTQRFTDIVTELKQKPELEWVRIHLHKKYRDEALRLKGVGLFADDPMPWGFATYYISRAGAKKLLGQCYNMGQPIDWLPPLMKQHGFLDSKTVTEVVVEHHDFEGDESELEGRDEIECKEDKLQKSPSTVWTSPLLAENVRLYTFVSRLTKMRQLKTEGITVLRGVFDQDEVVKARELVLENRNLFKNTRPTPSAGHLAGFHRFPALESLHVRPAGNPVIGSFFQLFFESAGFRTIGLSDITINRSQK</sequence>